<protein>
    <submittedName>
        <fullName evidence="1">Uncharacterized protein</fullName>
    </submittedName>
</protein>
<dbReference type="GO" id="GO:0046933">
    <property type="term" value="F:proton-transporting ATP synthase activity, rotational mechanism"/>
    <property type="evidence" value="ECO:0007669"/>
    <property type="project" value="TreeGrafter"/>
</dbReference>
<dbReference type="PANTHER" id="PTHR28161">
    <property type="entry name" value="ATP SYNTHASE SUBUNIT F, MITOCHONDRIAL"/>
    <property type="match status" value="1"/>
</dbReference>
<organism evidence="1 2">
    <name type="scientific">Modicella reniformis</name>
    <dbReference type="NCBI Taxonomy" id="1440133"/>
    <lineage>
        <taxon>Eukaryota</taxon>
        <taxon>Fungi</taxon>
        <taxon>Fungi incertae sedis</taxon>
        <taxon>Mucoromycota</taxon>
        <taxon>Mortierellomycotina</taxon>
        <taxon>Mortierellomycetes</taxon>
        <taxon>Mortierellales</taxon>
        <taxon>Mortierellaceae</taxon>
        <taxon>Modicella</taxon>
    </lineage>
</organism>
<keyword evidence="2" id="KW-1185">Reference proteome</keyword>
<evidence type="ECO:0000313" key="2">
    <source>
        <dbReference type="Proteomes" id="UP000749646"/>
    </source>
</evidence>
<accession>A0A9P6M3Q8</accession>
<dbReference type="PANTHER" id="PTHR28161:SF1">
    <property type="entry name" value="ATP SYNTHASE SUBUNIT F, MITOCHONDRIAL"/>
    <property type="match status" value="1"/>
</dbReference>
<name>A0A9P6M3Q8_9FUNG</name>
<dbReference type="InterPro" id="IPR019727">
    <property type="entry name" value="ATP_synth_F0_fsu_mt_fun"/>
</dbReference>
<gene>
    <name evidence="1" type="ORF">BGZ65_001232</name>
</gene>
<dbReference type="Proteomes" id="UP000749646">
    <property type="component" value="Unassembled WGS sequence"/>
</dbReference>
<dbReference type="OrthoDB" id="5561579at2759"/>
<dbReference type="EMBL" id="JAAAHW010006204">
    <property type="protein sequence ID" value="KAF9964201.1"/>
    <property type="molecule type" value="Genomic_DNA"/>
</dbReference>
<feature type="non-terminal residue" evidence="1">
    <location>
        <position position="59"/>
    </location>
</feature>
<sequence>MRKVVNFYKGLPNGHAPPARATGYQARHFDGDNSSMTPLYHVIGGVFLLAYTIDYQFHL</sequence>
<reference evidence="1" key="1">
    <citation type="journal article" date="2020" name="Fungal Divers.">
        <title>Resolving the Mortierellaceae phylogeny through synthesis of multi-gene phylogenetics and phylogenomics.</title>
        <authorList>
            <person name="Vandepol N."/>
            <person name="Liber J."/>
            <person name="Desiro A."/>
            <person name="Na H."/>
            <person name="Kennedy M."/>
            <person name="Barry K."/>
            <person name="Grigoriev I.V."/>
            <person name="Miller A.N."/>
            <person name="O'Donnell K."/>
            <person name="Stajich J.E."/>
            <person name="Bonito G."/>
        </authorList>
    </citation>
    <scope>NUCLEOTIDE SEQUENCE</scope>
    <source>
        <strain evidence="1">MES-2147</strain>
    </source>
</reference>
<dbReference type="AlphaFoldDB" id="A0A9P6M3Q8"/>
<dbReference type="Pfam" id="PF10791">
    <property type="entry name" value="F1F0-ATPsyn_F"/>
    <property type="match status" value="1"/>
</dbReference>
<comment type="caution">
    <text evidence="1">The sequence shown here is derived from an EMBL/GenBank/DDBJ whole genome shotgun (WGS) entry which is preliminary data.</text>
</comment>
<evidence type="ECO:0000313" key="1">
    <source>
        <dbReference type="EMBL" id="KAF9964201.1"/>
    </source>
</evidence>
<proteinExistence type="predicted"/>